<reference evidence="1" key="2">
    <citation type="submission" date="2025-08" db="UniProtKB">
        <authorList>
            <consortium name="Ensembl"/>
        </authorList>
    </citation>
    <scope>IDENTIFICATION</scope>
</reference>
<reference evidence="1" key="3">
    <citation type="submission" date="2025-09" db="UniProtKB">
        <authorList>
            <consortium name="Ensembl"/>
        </authorList>
    </citation>
    <scope>IDENTIFICATION</scope>
</reference>
<accession>A0AC11D2P1</accession>
<reference evidence="1" key="1">
    <citation type="submission" date="2020-11" db="EMBL/GenBank/DDBJ databases">
        <authorList>
            <person name="Davenport K.M."/>
            <person name="Bickhart D.M."/>
            <person name="Smith T.P.L."/>
            <person name="Murdoch B.M."/>
            <person name="Rosen B.D."/>
        </authorList>
    </citation>
    <scope>NUCLEOTIDE SEQUENCE [LARGE SCALE GENOMIC DNA]</scope>
    <source>
        <strain evidence="1">OAR_USU_Benz2616</strain>
    </source>
</reference>
<proteinExistence type="predicted"/>
<dbReference type="Ensembl" id="ENSOART00020066220.1">
    <property type="protein sequence ID" value="ENSOARP00020039517.1"/>
    <property type="gene ID" value="ENSOARG00020029801.1"/>
</dbReference>
<evidence type="ECO:0000313" key="1">
    <source>
        <dbReference type="Ensembl" id="ENSOARP00020039517.1"/>
    </source>
</evidence>
<organism evidence="1">
    <name type="scientific">Ovis aries</name>
    <name type="common">Sheep</name>
    <dbReference type="NCBI Taxonomy" id="9940"/>
    <lineage>
        <taxon>Eukaryota</taxon>
        <taxon>Metazoa</taxon>
        <taxon>Chordata</taxon>
        <taxon>Craniata</taxon>
        <taxon>Vertebrata</taxon>
        <taxon>Euteleostomi</taxon>
        <taxon>Mammalia</taxon>
        <taxon>Eutheria</taxon>
        <taxon>Laurasiatheria</taxon>
        <taxon>Artiodactyla</taxon>
        <taxon>Ruminantia</taxon>
        <taxon>Pecora</taxon>
        <taxon>Bovidae</taxon>
        <taxon>Caprinae</taxon>
        <taxon>Ovis</taxon>
    </lineage>
</organism>
<protein>
    <submittedName>
        <fullName evidence="1">Uncharacterized protein</fullName>
    </submittedName>
</protein>
<sequence length="245" mass="27400">HQDHYLSATHDSNRHQAGRWPPPAHHLRGRTSGPRRRRNRSPQLPRRGEPLGQSTFPAFPWRLVAAARSHFRPKSQGPRATAQFRPSYGAEAGPALSIGRPRPSHVLSGGRSHRHFGLLFPVLPAHSSVLAWRIPGTGEPGGLPSMGSHRVRQSQTRLKRPSSSSSRIDWLDLLAVRGTLKSLLQHHHSKLSILWHSALFMVKISHPYMNTGKTKALTIQTFVSKVIYLLFNTLSRFVLVCHKGS</sequence>
<name>A0AC11D2P1_SHEEP</name>